<dbReference type="AlphaFoldDB" id="A0AAV3NU20"/>
<dbReference type="EMBL" id="BAABME010000451">
    <property type="protein sequence ID" value="GAA0142882.1"/>
    <property type="molecule type" value="Genomic_DNA"/>
</dbReference>
<accession>A0AAV3NU20</accession>
<dbReference type="Proteomes" id="UP001454036">
    <property type="component" value="Unassembled WGS sequence"/>
</dbReference>
<evidence type="ECO:0000313" key="2">
    <source>
        <dbReference type="Proteomes" id="UP001454036"/>
    </source>
</evidence>
<proteinExistence type="predicted"/>
<sequence length="221" mass="23824">MSTMVTMILATPNGLTTSPVNRKKGVVTGQISARLIFRWASKNKTSTELLMSTNIRPTSKFAITDTSSTFSYPFCTERSSALEVGAESSYPRSDEYVSYGGTEEGGGQVFNLTPFGLLLLLLSLKAGEARVPGVRPRILSRAFHLFGSGLLQLFLQKTLFELVHPQPFDEGEKDANPASFVLVPLCVNPATLSVRASIFFYYEVTTSVVGALPTTPGVGAS</sequence>
<protein>
    <submittedName>
        <fullName evidence="1">Uncharacterized protein</fullName>
    </submittedName>
</protein>
<keyword evidence="2" id="KW-1185">Reference proteome</keyword>
<comment type="caution">
    <text evidence="1">The sequence shown here is derived from an EMBL/GenBank/DDBJ whole genome shotgun (WGS) entry which is preliminary data.</text>
</comment>
<gene>
    <name evidence="1" type="ORF">LIER_03683</name>
</gene>
<organism evidence="1 2">
    <name type="scientific">Lithospermum erythrorhizon</name>
    <name type="common">Purple gromwell</name>
    <name type="synonym">Lithospermum officinale var. erythrorhizon</name>
    <dbReference type="NCBI Taxonomy" id="34254"/>
    <lineage>
        <taxon>Eukaryota</taxon>
        <taxon>Viridiplantae</taxon>
        <taxon>Streptophyta</taxon>
        <taxon>Embryophyta</taxon>
        <taxon>Tracheophyta</taxon>
        <taxon>Spermatophyta</taxon>
        <taxon>Magnoliopsida</taxon>
        <taxon>eudicotyledons</taxon>
        <taxon>Gunneridae</taxon>
        <taxon>Pentapetalae</taxon>
        <taxon>asterids</taxon>
        <taxon>lamiids</taxon>
        <taxon>Boraginales</taxon>
        <taxon>Boraginaceae</taxon>
        <taxon>Boraginoideae</taxon>
        <taxon>Lithospermeae</taxon>
        <taxon>Lithospermum</taxon>
    </lineage>
</organism>
<reference evidence="1 2" key="1">
    <citation type="submission" date="2024-01" db="EMBL/GenBank/DDBJ databases">
        <title>The complete chloroplast genome sequence of Lithospermum erythrorhizon: insights into the phylogenetic relationship among Boraginaceae species and the maternal lineages of purple gromwells.</title>
        <authorList>
            <person name="Okada T."/>
            <person name="Watanabe K."/>
        </authorList>
    </citation>
    <scope>NUCLEOTIDE SEQUENCE [LARGE SCALE GENOMIC DNA]</scope>
</reference>
<name>A0AAV3NU20_LITER</name>
<evidence type="ECO:0000313" key="1">
    <source>
        <dbReference type="EMBL" id="GAA0142882.1"/>
    </source>
</evidence>